<dbReference type="EC" id="3.2.1.-" evidence="8"/>
<evidence type="ECO:0000256" key="7">
    <source>
        <dbReference type="PIRSR" id="PIRSR601382-2"/>
    </source>
</evidence>
<feature type="compositionally biased region" description="Basic residues" evidence="9">
    <location>
        <begin position="632"/>
        <end position="641"/>
    </location>
</feature>
<dbReference type="EMBL" id="CAJHJF010008312">
    <property type="protein sequence ID" value="CAD6966090.1"/>
    <property type="molecule type" value="Genomic_DNA"/>
</dbReference>
<dbReference type="PANTHER" id="PTHR11742:SF103">
    <property type="entry name" value="ENDOPLASMIC RETICULUM MANNOSIDASE MNL2-RELATED"/>
    <property type="match status" value="1"/>
</dbReference>
<dbReference type="Gene3D" id="1.50.10.10">
    <property type="match status" value="1"/>
</dbReference>
<dbReference type="Pfam" id="PF01532">
    <property type="entry name" value="Glyco_hydro_47"/>
    <property type="match status" value="1"/>
</dbReference>
<dbReference type="GO" id="GO:0016020">
    <property type="term" value="C:membrane"/>
    <property type="evidence" value="ECO:0007669"/>
    <property type="project" value="InterPro"/>
</dbReference>
<organism evidence="11 12">
    <name type="scientific">Tilletia laevis</name>
    <dbReference type="NCBI Taxonomy" id="157183"/>
    <lineage>
        <taxon>Eukaryota</taxon>
        <taxon>Fungi</taxon>
        <taxon>Dikarya</taxon>
        <taxon>Basidiomycota</taxon>
        <taxon>Ustilaginomycotina</taxon>
        <taxon>Exobasidiomycetes</taxon>
        <taxon>Tilletiales</taxon>
        <taxon>Tilletiaceae</taxon>
        <taxon>Tilletia</taxon>
    </lineage>
</organism>
<evidence type="ECO:0000256" key="1">
    <source>
        <dbReference type="ARBA" id="ARBA00001913"/>
    </source>
</evidence>
<gene>
    <name evidence="11" type="ORF">JKILLFL_G2525</name>
</gene>
<keyword evidence="10" id="KW-0472">Membrane</keyword>
<feature type="region of interest" description="Disordered" evidence="9">
    <location>
        <begin position="821"/>
        <end position="858"/>
    </location>
</feature>
<keyword evidence="10" id="KW-1133">Transmembrane helix</keyword>
<comment type="cofactor">
    <cofactor evidence="1 7">
        <name>Ca(2+)</name>
        <dbReference type="ChEBI" id="CHEBI:29108"/>
    </cofactor>
</comment>
<feature type="region of interest" description="Disordered" evidence="9">
    <location>
        <begin position="623"/>
        <end position="676"/>
    </location>
</feature>
<evidence type="ECO:0000313" key="12">
    <source>
        <dbReference type="Proteomes" id="UP000836404"/>
    </source>
</evidence>
<feature type="binding site" evidence="7">
    <location>
        <position position="804"/>
    </location>
    <ligand>
        <name>Ca(2+)</name>
        <dbReference type="ChEBI" id="CHEBI:29108"/>
    </ligand>
</feature>
<dbReference type="AlphaFoldDB" id="A0A9N8MAN4"/>
<dbReference type="InterPro" id="IPR001382">
    <property type="entry name" value="Glyco_hydro_47"/>
</dbReference>
<dbReference type="PANTHER" id="PTHR11742">
    <property type="entry name" value="MANNOSYL-OLIGOSACCHARIDE ALPHA-1,2-MANNOSIDASE-RELATED"/>
    <property type="match status" value="1"/>
</dbReference>
<evidence type="ECO:0000313" key="11">
    <source>
        <dbReference type="EMBL" id="CAD6966090.1"/>
    </source>
</evidence>
<dbReference type="GO" id="GO:0005975">
    <property type="term" value="P:carbohydrate metabolic process"/>
    <property type="evidence" value="ECO:0007669"/>
    <property type="project" value="InterPro"/>
</dbReference>
<dbReference type="InterPro" id="IPR012341">
    <property type="entry name" value="6hp_glycosidase-like_sf"/>
</dbReference>
<keyword evidence="8" id="KW-0326">Glycosidase</keyword>
<feature type="region of interest" description="Disordered" evidence="9">
    <location>
        <begin position="99"/>
        <end position="128"/>
    </location>
</feature>
<feature type="compositionally biased region" description="Acidic residues" evidence="9">
    <location>
        <begin position="1106"/>
        <end position="1118"/>
    </location>
</feature>
<evidence type="ECO:0000256" key="5">
    <source>
        <dbReference type="ARBA" id="ARBA00023157"/>
    </source>
</evidence>
<keyword evidence="10" id="KW-0812">Transmembrane</keyword>
<feature type="active site" description="Proton donor" evidence="6">
    <location>
        <position position="376"/>
    </location>
</feature>
<keyword evidence="5" id="KW-1015">Disulfide bond</keyword>
<keyword evidence="7" id="KW-0479">Metal-binding</keyword>
<evidence type="ECO:0000256" key="8">
    <source>
        <dbReference type="RuleBase" id="RU361193"/>
    </source>
</evidence>
<evidence type="ECO:0000256" key="10">
    <source>
        <dbReference type="SAM" id="Phobius"/>
    </source>
</evidence>
<feature type="active site" description="Proton donor" evidence="6">
    <location>
        <position position="622"/>
    </location>
</feature>
<dbReference type="GO" id="GO:0036503">
    <property type="term" value="P:ERAD pathway"/>
    <property type="evidence" value="ECO:0007669"/>
    <property type="project" value="UniProtKB-ARBA"/>
</dbReference>
<dbReference type="InterPro" id="IPR036026">
    <property type="entry name" value="Seven-hairpin_glycosidases"/>
</dbReference>
<dbReference type="SUPFAM" id="SSF48225">
    <property type="entry name" value="Seven-hairpin glycosidases"/>
    <property type="match status" value="1"/>
</dbReference>
<feature type="compositionally biased region" description="Low complexity" evidence="9">
    <location>
        <begin position="830"/>
        <end position="842"/>
    </location>
</feature>
<feature type="active site" evidence="6">
    <location>
        <position position="508"/>
    </location>
</feature>
<feature type="region of interest" description="Disordered" evidence="9">
    <location>
        <begin position="1086"/>
        <end position="1118"/>
    </location>
</feature>
<dbReference type="GO" id="GO:0004571">
    <property type="term" value="F:mannosyl-oligosaccharide 1,2-alpha-mannosidase activity"/>
    <property type="evidence" value="ECO:0007669"/>
    <property type="project" value="InterPro"/>
</dbReference>
<evidence type="ECO:0000256" key="9">
    <source>
        <dbReference type="SAM" id="MobiDB-lite"/>
    </source>
</evidence>
<feature type="active site" evidence="6">
    <location>
        <position position="718"/>
    </location>
</feature>
<evidence type="ECO:0000256" key="6">
    <source>
        <dbReference type="PIRSR" id="PIRSR601382-1"/>
    </source>
</evidence>
<dbReference type="InterPro" id="IPR050749">
    <property type="entry name" value="Glycosyl_Hydrolase_47"/>
</dbReference>
<proteinExistence type="inferred from homology"/>
<evidence type="ECO:0000256" key="4">
    <source>
        <dbReference type="ARBA" id="ARBA00022801"/>
    </source>
</evidence>
<comment type="caution">
    <text evidence="11">The sequence shown here is derived from an EMBL/GenBank/DDBJ whole genome shotgun (WGS) entry which is preliminary data.</text>
</comment>
<reference evidence="11 12" key="1">
    <citation type="submission" date="2020-10" db="EMBL/GenBank/DDBJ databases">
        <authorList>
            <person name="Sedaghatjoo S."/>
        </authorList>
    </citation>
    <scope>NUCLEOTIDE SEQUENCE [LARGE SCALE GENOMIC DNA]</scope>
    <source>
        <strain evidence="11 12">LLFL</strain>
    </source>
</reference>
<evidence type="ECO:0000256" key="3">
    <source>
        <dbReference type="ARBA" id="ARBA00007658"/>
    </source>
</evidence>
<keyword evidence="4 8" id="KW-0378">Hydrolase</keyword>
<keyword evidence="12" id="KW-1185">Reference proteome</keyword>
<name>A0A9N8MAN4_9BASI</name>
<dbReference type="PRINTS" id="PR00747">
    <property type="entry name" value="GLYHDRLASE47"/>
</dbReference>
<dbReference type="Proteomes" id="UP000836404">
    <property type="component" value="Unassembled WGS sequence"/>
</dbReference>
<dbReference type="GO" id="GO:0005509">
    <property type="term" value="F:calcium ion binding"/>
    <property type="evidence" value="ECO:0007669"/>
    <property type="project" value="InterPro"/>
</dbReference>
<feature type="transmembrane region" description="Helical" evidence="10">
    <location>
        <begin position="39"/>
        <end position="57"/>
    </location>
</feature>
<comment type="pathway">
    <text evidence="2">Protein modification; protein glycosylation.</text>
</comment>
<sequence length="1118" mass="122514">MPSDISYIPLPSHTDARSPGAGFTRTSSRRTPLFTRSRILIGIALLSTLLLAQLFYFRDDILTKHRLAVLQSYSPWQKTEPAGIPAGAQYIGPVAVVTPSSSPVAPPPSSNNPAAPASKPHPDENKGFAPLTAAKHLTQAAFPAAYFGNGHNWDSLYPDGNPHHGVIPARLLSILEKEPSPQRPPAPQKKAPTITPEMWTLHLWDPATHGSKTSFEDNERADMQTVENDWRESPWNTWTPPLSDLRKEAAPKTPLPKVQFPFANPGRYSGNSVDPAAEELAKKRQRLVRNAFLHAWEGYKAKAWGHDEVAPVSGRHNDNFNGWGATPVDVLDTLLVLDLPDEYDYARQHVRDVDFHLVGGTRSAYGSADGQIPVFETAIRYLGGLLSAYDLSGDELMKHRAEELAQLIMPAFETYSGVPLGRVKMLGQAHSHMNSGNPVLAEAGSLLLEFTRLWQVTGNRTYFDRVQRVTDFLDKNITSGRTGALFGVDLSPDHHRTSGIVTFGGRADSYYEYLIKEYQLMGGRLAQYGRMYSDSIESAKKYLMREVSVVPNAPSLFNIGETYGAFSEPSMKLEHLASFAGGMLGLGSKLLPDRAGDLEQAIRYSETCYWAYNSSVTGLGPEDLIFDSNPSGKKKKKKRTTTTKTGMESLAGVKSTSPAAGGELVEERGDEATRGTTVVGTAARALADAVKSIVLTERFPPFPVGVRSSSTTYRNRPETIESVFYMWRITGDPAWRERGWQMFASWVTHSMTDWGFSSLGSVYDVPAYKTDSQESYTFAETFKYYYLLFSPPELISLDHYVFTTEAHPFLVPQNGEYTRPGHGPRKFWTPAPADASASASDPHTPPPTSHLYSGGENGPVGGLTHVQKSYVYSGWKAAHMRRALVDVAERSEREGTPRVLMAALVEASRTDQENAEKAAAAAAASPSATAGAVPGILDVEVLQKVLVHLIEADQVSEELVEEREWEKRGEQREGGEAERLALLTARAEERVDVQRFVGAIRAILEPVVGSAAAAPAPAQAPETVVAGTETGSEEVARSQEDAVLDERAVAVVEEEGVGVEESVPEVTVEIVEDTIGLQHMWDRDHDGGLRRAEEEEGGREVLFGGAEEEEEDVFHDSE</sequence>
<accession>A0A9N8MAN4</accession>
<keyword evidence="7" id="KW-0106">Calcium</keyword>
<protein>
    <recommendedName>
        <fullName evidence="8">alpha-1,2-Mannosidase</fullName>
        <ecNumber evidence="8">3.2.1.-</ecNumber>
    </recommendedName>
</protein>
<comment type="similarity">
    <text evidence="3 8">Belongs to the glycosyl hydrolase 47 family.</text>
</comment>
<evidence type="ECO:0000256" key="2">
    <source>
        <dbReference type="ARBA" id="ARBA00004922"/>
    </source>
</evidence>
<dbReference type="GO" id="GO:0005783">
    <property type="term" value="C:endoplasmic reticulum"/>
    <property type="evidence" value="ECO:0007669"/>
    <property type="project" value="TreeGrafter"/>
</dbReference>